<evidence type="ECO:0000313" key="3">
    <source>
        <dbReference type="EMBL" id="RDX50569.1"/>
    </source>
</evidence>
<dbReference type="Pfam" id="PF00069">
    <property type="entry name" value="Pkinase"/>
    <property type="match status" value="1"/>
</dbReference>
<evidence type="ECO:0000256" key="1">
    <source>
        <dbReference type="ARBA" id="ARBA00012513"/>
    </source>
</evidence>
<dbReference type="GO" id="GO:0004674">
    <property type="term" value="F:protein serine/threonine kinase activity"/>
    <property type="evidence" value="ECO:0007669"/>
    <property type="project" value="UniProtKB-EC"/>
</dbReference>
<gene>
    <name evidence="3" type="ORF">OH76DRAFT_1555723</name>
</gene>
<dbReference type="STRING" id="139420.A0A371DDE2"/>
<dbReference type="AlphaFoldDB" id="A0A371DDE2"/>
<dbReference type="SUPFAM" id="SSF56112">
    <property type="entry name" value="Protein kinase-like (PK-like)"/>
    <property type="match status" value="1"/>
</dbReference>
<name>A0A371DDE2_9APHY</name>
<reference evidence="3 4" key="1">
    <citation type="journal article" date="2018" name="Biotechnol. Biofuels">
        <title>Integrative visual omics of the white-rot fungus Polyporus brumalis exposes the biotechnological potential of its oxidative enzymes for delignifying raw plant biomass.</title>
        <authorList>
            <person name="Miyauchi S."/>
            <person name="Rancon A."/>
            <person name="Drula E."/>
            <person name="Hage H."/>
            <person name="Chaduli D."/>
            <person name="Favel A."/>
            <person name="Grisel S."/>
            <person name="Henrissat B."/>
            <person name="Herpoel-Gimbert I."/>
            <person name="Ruiz-Duenas F.J."/>
            <person name="Chevret D."/>
            <person name="Hainaut M."/>
            <person name="Lin J."/>
            <person name="Wang M."/>
            <person name="Pangilinan J."/>
            <person name="Lipzen A."/>
            <person name="Lesage-Meessen L."/>
            <person name="Navarro D."/>
            <person name="Riley R."/>
            <person name="Grigoriev I.V."/>
            <person name="Zhou S."/>
            <person name="Raouche S."/>
            <person name="Rosso M.N."/>
        </authorList>
    </citation>
    <scope>NUCLEOTIDE SEQUENCE [LARGE SCALE GENOMIC DNA]</scope>
    <source>
        <strain evidence="3 4">BRFM 1820</strain>
    </source>
</reference>
<dbReference type="SMART" id="SM00220">
    <property type="entry name" value="S_TKc"/>
    <property type="match status" value="1"/>
</dbReference>
<dbReference type="InterPro" id="IPR000719">
    <property type="entry name" value="Prot_kinase_dom"/>
</dbReference>
<proteinExistence type="predicted"/>
<organism evidence="3 4">
    <name type="scientific">Lentinus brumalis</name>
    <dbReference type="NCBI Taxonomy" id="2498619"/>
    <lineage>
        <taxon>Eukaryota</taxon>
        <taxon>Fungi</taxon>
        <taxon>Dikarya</taxon>
        <taxon>Basidiomycota</taxon>
        <taxon>Agaricomycotina</taxon>
        <taxon>Agaricomycetes</taxon>
        <taxon>Polyporales</taxon>
        <taxon>Polyporaceae</taxon>
        <taxon>Lentinus</taxon>
    </lineage>
</organism>
<evidence type="ECO:0000313" key="4">
    <source>
        <dbReference type="Proteomes" id="UP000256964"/>
    </source>
</evidence>
<evidence type="ECO:0000259" key="2">
    <source>
        <dbReference type="PROSITE" id="PS50011"/>
    </source>
</evidence>
<dbReference type="EMBL" id="KZ857399">
    <property type="protein sequence ID" value="RDX50569.1"/>
    <property type="molecule type" value="Genomic_DNA"/>
</dbReference>
<protein>
    <recommendedName>
        <fullName evidence="1">non-specific serine/threonine protein kinase</fullName>
        <ecNumber evidence="1">2.7.11.1</ecNumber>
    </recommendedName>
</protein>
<keyword evidence="4" id="KW-1185">Reference proteome</keyword>
<dbReference type="InterPro" id="IPR050235">
    <property type="entry name" value="CK1_Ser-Thr_kinase"/>
</dbReference>
<dbReference type="InterPro" id="IPR008271">
    <property type="entry name" value="Ser/Thr_kinase_AS"/>
</dbReference>
<dbReference type="OrthoDB" id="5579860at2759"/>
<dbReference type="InterPro" id="IPR011009">
    <property type="entry name" value="Kinase-like_dom_sf"/>
</dbReference>
<sequence length="403" mass="44861">MCVLLISCRAVALKVSRVSLNVVRSPLRHEARVLQLLQGHRAIPALLGYTRRPHFEYMAIELLGPSLRQTAKRGRALPLETVARVGEQMLSALEHLASHQIVHRDLKPDNILLCCADPARVVLVDFSIAQHFPAVVAKPAFIESDTTSPLAFPTGTPQFCSLSAHVGAAPAPQDDLESLAYVLLFLYLGDLPWHVENPWRAYPEVYTQSVMRAYAAKRALVTDSALRTISIPHEIAHLFGSASRREDHGRYMSSVARLREQFRDLAFSLGESDHDHDPLNWSPVLPPGASLPVPPPFRSDSTGSDSSGSQVLLEAQQSLRDCPPDAALRYAFDDQEPVNEYCSDDSYYETYLYTYCVVYGRRLSLTFPPDDAASLDAQLPDIADVEYLRPVYEHEDEDQGRNG</sequence>
<dbReference type="EC" id="2.7.11.1" evidence="1"/>
<dbReference type="Proteomes" id="UP000256964">
    <property type="component" value="Unassembled WGS sequence"/>
</dbReference>
<dbReference type="GO" id="GO:0005524">
    <property type="term" value="F:ATP binding"/>
    <property type="evidence" value="ECO:0007669"/>
    <property type="project" value="InterPro"/>
</dbReference>
<dbReference type="PROSITE" id="PS50011">
    <property type="entry name" value="PROTEIN_KINASE_DOM"/>
    <property type="match status" value="1"/>
</dbReference>
<feature type="domain" description="Protein kinase" evidence="2">
    <location>
        <begin position="1"/>
        <end position="263"/>
    </location>
</feature>
<dbReference type="PROSITE" id="PS00108">
    <property type="entry name" value="PROTEIN_KINASE_ST"/>
    <property type="match status" value="1"/>
</dbReference>
<accession>A0A371DDE2</accession>
<dbReference type="PANTHER" id="PTHR11909">
    <property type="entry name" value="CASEIN KINASE-RELATED"/>
    <property type="match status" value="1"/>
</dbReference>
<dbReference type="Gene3D" id="1.10.510.10">
    <property type="entry name" value="Transferase(Phosphotransferase) domain 1"/>
    <property type="match status" value="1"/>
</dbReference>